<dbReference type="PANTHER" id="PTHR43257:SF2">
    <property type="entry name" value="PYRUVATE DEHYDROGENASE E1 COMPONENT SUBUNIT BETA"/>
    <property type="match status" value="1"/>
</dbReference>
<protein>
    <recommendedName>
        <fullName evidence="3">Transketolase-like pyrimidine-binding domain-containing protein</fullName>
    </recommendedName>
</protein>
<feature type="non-terminal residue" evidence="4">
    <location>
        <position position="528"/>
    </location>
</feature>
<proteinExistence type="predicted"/>
<dbReference type="Pfam" id="PF02779">
    <property type="entry name" value="Transket_pyr"/>
    <property type="match status" value="1"/>
</dbReference>
<evidence type="ECO:0000256" key="2">
    <source>
        <dbReference type="ARBA" id="ARBA00023052"/>
    </source>
</evidence>
<keyword evidence="2" id="KW-0786">Thiamine pyrophosphate</keyword>
<reference evidence="4" key="1">
    <citation type="submission" date="2018-05" db="EMBL/GenBank/DDBJ databases">
        <authorList>
            <person name="Lanie J.A."/>
            <person name="Ng W.-L."/>
            <person name="Kazmierczak K.M."/>
            <person name="Andrzejewski T.M."/>
            <person name="Davidsen T.M."/>
            <person name="Wayne K.J."/>
            <person name="Tettelin H."/>
            <person name="Glass J.I."/>
            <person name="Rusch D."/>
            <person name="Podicherti R."/>
            <person name="Tsui H.-C.T."/>
            <person name="Winkler M.E."/>
        </authorList>
    </citation>
    <scope>NUCLEOTIDE SEQUENCE</scope>
</reference>
<dbReference type="GO" id="GO:0016624">
    <property type="term" value="F:oxidoreductase activity, acting on the aldehyde or oxo group of donors, disulfide as acceptor"/>
    <property type="evidence" value="ECO:0007669"/>
    <property type="project" value="InterPro"/>
</dbReference>
<dbReference type="SUPFAM" id="SSF52518">
    <property type="entry name" value="Thiamin diphosphate-binding fold (THDP-binding)"/>
    <property type="match status" value="2"/>
</dbReference>
<name>A0A382B6H1_9ZZZZ</name>
<dbReference type="CDD" id="cd07036">
    <property type="entry name" value="TPP_PYR_E1-PDHc-beta_like"/>
    <property type="match status" value="1"/>
</dbReference>
<sequence length="528" mass="57278">MNQEKIYRSLYLIRRAEEEVVRIYPTDKIKSPVHLSIGQEAVSVGVCEALQAGDTVFGTYRSHALYLAKTGDLKGFFAELYGKATGCCKGKGGSMHLANVSEGMMGTSAVVATTIPQAVGCAYAAKHRGEQTVVVVFMGDGAAEEGTFHESLNFAAIKQLPLIFICENNLLAIHTHQNQRQHVADISGMVRGYGIPSERIDTNDTASIHACVTAAAAAIRAGQGGPVFVECMTCRWKEHVGPGDDFDLGYRSAKDVQEWKDSDDLKVIGGKILTERRTQIEAEVEQEIQAAIRFAEESPFPDVAQLYTDVFKESAATKLEPASITPSTPGREIGFADAVREALDQEMSRDKTVIVFGLDVDDPKAILGTTRDLAQEYGTDRVFGTPLAEDAMTGAAIGMAVAGLRPVHIHIRMDFLMLAMNQLVNIAAKSRYTFGGQVSVPLVVRAMIGRSWGQGAQHSQALHSFFMHVPGLKVVAPSTPYDAKGCLIAAIRDDNPVIYVEHRLVHYQNGPVPEEAYEVRPGKARIAA</sequence>
<evidence type="ECO:0000256" key="1">
    <source>
        <dbReference type="ARBA" id="ARBA00023002"/>
    </source>
</evidence>
<accession>A0A382B6H1</accession>
<dbReference type="SMART" id="SM00861">
    <property type="entry name" value="Transket_pyr"/>
    <property type="match status" value="1"/>
</dbReference>
<dbReference type="InterPro" id="IPR029061">
    <property type="entry name" value="THDP-binding"/>
</dbReference>
<dbReference type="EMBL" id="UINC01028243">
    <property type="protein sequence ID" value="SVB08882.1"/>
    <property type="molecule type" value="Genomic_DNA"/>
</dbReference>
<feature type="domain" description="Transketolase-like pyrimidine-binding" evidence="3">
    <location>
        <begin position="333"/>
        <end position="507"/>
    </location>
</feature>
<dbReference type="FunFam" id="3.40.50.970:FF:000001">
    <property type="entry name" value="Pyruvate dehydrogenase E1 beta subunit"/>
    <property type="match status" value="1"/>
</dbReference>
<dbReference type="Pfam" id="PF00676">
    <property type="entry name" value="E1_dh"/>
    <property type="match status" value="1"/>
</dbReference>
<dbReference type="CDD" id="cd02000">
    <property type="entry name" value="TPP_E1_PDC_ADC_BCADC"/>
    <property type="match status" value="1"/>
</dbReference>
<organism evidence="4">
    <name type="scientific">marine metagenome</name>
    <dbReference type="NCBI Taxonomy" id="408172"/>
    <lineage>
        <taxon>unclassified sequences</taxon>
        <taxon>metagenomes</taxon>
        <taxon>ecological metagenomes</taxon>
    </lineage>
</organism>
<dbReference type="InterPro" id="IPR005475">
    <property type="entry name" value="Transketolase-like_Pyr-bd"/>
</dbReference>
<dbReference type="Gene3D" id="3.40.50.970">
    <property type="match status" value="2"/>
</dbReference>
<dbReference type="AlphaFoldDB" id="A0A382B6H1"/>
<keyword evidence="1" id="KW-0560">Oxidoreductase</keyword>
<evidence type="ECO:0000313" key="4">
    <source>
        <dbReference type="EMBL" id="SVB08882.1"/>
    </source>
</evidence>
<gene>
    <name evidence="4" type="ORF">METZ01_LOCUS161736</name>
</gene>
<evidence type="ECO:0000259" key="3">
    <source>
        <dbReference type="SMART" id="SM00861"/>
    </source>
</evidence>
<dbReference type="InterPro" id="IPR001017">
    <property type="entry name" value="DH_E1"/>
</dbReference>
<dbReference type="PANTHER" id="PTHR43257">
    <property type="entry name" value="PYRUVATE DEHYDROGENASE E1 COMPONENT BETA SUBUNIT"/>
    <property type="match status" value="1"/>
</dbReference>